<dbReference type="InterPro" id="IPR018692">
    <property type="entry name" value="DUF2189"/>
</dbReference>
<feature type="transmembrane region" description="Helical" evidence="1">
    <location>
        <begin position="189"/>
        <end position="218"/>
    </location>
</feature>
<feature type="transmembrane region" description="Helical" evidence="1">
    <location>
        <begin position="126"/>
        <end position="157"/>
    </location>
</feature>
<comment type="caution">
    <text evidence="2">The sequence shown here is derived from an EMBL/GenBank/DDBJ whole genome shotgun (WGS) entry which is preliminary data.</text>
</comment>
<dbReference type="Proteomes" id="UP000006230">
    <property type="component" value="Unassembled WGS sequence"/>
</dbReference>
<reference evidence="2 3" key="1">
    <citation type="journal article" date="2010" name="J. Bacteriol.">
        <title>Genome sequences of Pelagibaca bermudensis HTCC2601T and Maritimibacter alkaliphilus HTCC2654T, the type strains of two marine Roseobacter genera.</title>
        <authorList>
            <person name="Thrash J.C."/>
            <person name="Cho J.C."/>
            <person name="Ferriera S."/>
            <person name="Johnson J."/>
            <person name="Vergin K.L."/>
            <person name="Giovannoni S.J."/>
        </authorList>
    </citation>
    <scope>NUCLEOTIDE SEQUENCE [LARGE SCALE GENOMIC DNA]</scope>
    <source>
        <strain evidence="3">DSM 26914 / JCM 13377 / KCTC 12554 / HTCC2601</strain>
    </source>
</reference>
<keyword evidence="3" id="KW-1185">Reference proteome</keyword>
<keyword evidence="1" id="KW-1133">Transmembrane helix</keyword>
<dbReference type="AlphaFoldDB" id="Q0FQQ5"/>
<protein>
    <recommendedName>
        <fullName evidence="4">Cytochrome c oxidase subunit I</fullName>
    </recommendedName>
</protein>
<evidence type="ECO:0008006" key="4">
    <source>
        <dbReference type="Google" id="ProtNLM"/>
    </source>
</evidence>
<dbReference type="eggNOG" id="COG5473">
    <property type="taxonomic scope" value="Bacteria"/>
</dbReference>
<dbReference type="STRING" id="314265.R2601_19245"/>
<keyword evidence="1" id="KW-0472">Membrane</keyword>
<dbReference type="HOGENOM" id="CLU_067791_0_0_5"/>
<gene>
    <name evidence="2" type="ORF">R2601_19245</name>
</gene>
<dbReference type="OrthoDB" id="9809543at2"/>
<evidence type="ECO:0000313" key="3">
    <source>
        <dbReference type="Proteomes" id="UP000006230"/>
    </source>
</evidence>
<accession>Q0FQQ5</accession>
<feature type="transmembrane region" description="Helical" evidence="1">
    <location>
        <begin position="239"/>
        <end position="271"/>
    </location>
</feature>
<dbReference type="Pfam" id="PF09955">
    <property type="entry name" value="DUF2189"/>
    <property type="match status" value="1"/>
</dbReference>
<feature type="transmembrane region" description="Helical" evidence="1">
    <location>
        <begin position="93"/>
        <end position="114"/>
    </location>
</feature>
<dbReference type="RefSeq" id="WP_007798255.1">
    <property type="nucleotide sequence ID" value="NZ_DS022276.1"/>
</dbReference>
<dbReference type="EMBL" id="AATQ01000013">
    <property type="protein sequence ID" value="EAU46627.1"/>
    <property type="molecule type" value="Genomic_DNA"/>
</dbReference>
<name>Q0FQQ5_SALBH</name>
<feature type="transmembrane region" description="Helical" evidence="1">
    <location>
        <begin position="66"/>
        <end position="87"/>
    </location>
</feature>
<evidence type="ECO:0000313" key="2">
    <source>
        <dbReference type="EMBL" id="EAU46627.1"/>
    </source>
</evidence>
<sequence length="284" mass="30281">MSHTIGNPLSWTAQRLNDAGHHLAASSRELGSDQAETPEVRNMDLSDISAALKDGWEDFKACRSDVMALVLVYPVVGLVLMGIGLHMALLPMLFPLVAGFAILGPVAAVGLYEMSRRREMGEVPHWGHAVAVMGSPGFGALLVMGIYLAALFVIWLLTAAEIHAMTMGAAMPETFSGFLYQLFGTSGGWWMILLGCSVGAGFALVALATSVVSFPLVIDRHVGAPMAVATSIRVLKSNPMVVLCWGATLGILMMLAAIPLLLGFIVVLPVLGHASWHFYRRAVV</sequence>
<organism evidence="2 3">
    <name type="scientific">Salipiger bermudensis (strain DSM 26914 / JCM 13377 / KCTC 12554 / HTCC2601)</name>
    <name type="common">Pelagibaca bermudensis</name>
    <dbReference type="NCBI Taxonomy" id="314265"/>
    <lineage>
        <taxon>Bacteria</taxon>
        <taxon>Pseudomonadati</taxon>
        <taxon>Pseudomonadota</taxon>
        <taxon>Alphaproteobacteria</taxon>
        <taxon>Rhodobacterales</taxon>
        <taxon>Roseobacteraceae</taxon>
        <taxon>Salipiger</taxon>
    </lineage>
</organism>
<evidence type="ECO:0000256" key="1">
    <source>
        <dbReference type="SAM" id="Phobius"/>
    </source>
</evidence>
<keyword evidence="1" id="KW-0812">Transmembrane</keyword>
<proteinExistence type="predicted"/>